<keyword evidence="2" id="KW-1185">Reference proteome</keyword>
<reference evidence="1 2" key="1">
    <citation type="journal article" date="2018" name="Front. Plant Sci.">
        <title>Red Clover (Trifolium pratense) and Zigzag Clover (T. medium) - A Picture of Genomic Similarities and Differences.</title>
        <authorList>
            <person name="Dluhosova J."/>
            <person name="Istvanek J."/>
            <person name="Nedelnik J."/>
            <person name="Repkova J."/>
        </authorList>
    </citation>
    <scope>NUCLEOTIDE SEQUENCE [LARGE SCALE GENOMIC DNA]</scope>
    <source>
        <strain evidence="2">cv. 10/8</strain>
        <tissue evidence="1">Leaf</tissue>
    </source>
</reference>
<organism evidence="1 2">
    <name type="scientific">Trifolium medium</name>
    <dbReference type="NCBI Taxonomy" id="97028"/>
    <lineage>
        <taxon>Eukaryota</taxon>
        <taxon>Viridiplantae</taxon>
        <taxon>Streptophyta</taxon>
        <taxon>Embryophyta</taxon>
        <taxon>Tracheophyta</taxon>
        <taxon>Spermatophyta</taxon>
        <taxon>Magnoliopsida</taxon>
        <taxon>eudicotyledons</taxon>
        <taxon>Gunneridae</taxon>
        <taxon>Pentapetalae</taxon>
        <taxon>rosids</taxon>
        <taxon>fabids</taxon>
        <taxon>Fabales</taxon>
        <taxon>Fabaceae</taxon>
        <taxon>Papilionoideae</taxon>
        <taxon>50 kb inversion clade</taxon>
        <taxon>NPAAA clade</taxon>
        <taxon>Hologalegina</taxon>
        <taxon>IRL clade</taxon>
        <taxon>Trifolieae</taxon>
        <taxon>Trifolium</taxon>
    </lineage>
</organism>
<accession>A0A392VW92</accession>
<protein>
    <submittedName>
        <fullName evidence="1">Uncharacterized protein</fullName>
    </submittedName>
</protein>
<sequence length="32" mass="3961">QRSILWWLYPLVKLNTLQHAMQPVKVYGYNHY</sequence>
<comment type="caution">
    <text evidence="1">The sequence shown here is derived from an EMBL/GenBank/DDBJ whole genome shotgun (WGS) entry which is preliminary data.</text>
</comment>
<dbReference type="Proteomes" id="UP000265520">
    <property type="component" value="Unassembled WGS sequence"/>
</dbReference>
<feature type="non-terminal residue" evidence="1">
    <location>
        <position position="1"/>
    </location>
</feature>
<proteinExistence type="predicted"/>
<dbReference type="AlphaFoldDB" id="A0A392VW92"/>
<name>A0A392VW92_9FABA</name>
<evidence type="ECO:0000313" key="1">
    <source>
        <dbReference type="EMBL" id="MCI90720.1"/>
    </source>
</evidence>
<dbReference type="EMBL" id="LXQA011252083">
    <property type="protein sequence ID" value="MCI90720.1"/>
    <property type="molecule type" value="Genomic_DNA"/>
</dbReference>
<evidence type="ECO:0000313" key="2">
    <source>
        <dbReference type="Proteomes" id="UP000265520"/>
    </source>
</evidence>